<evidence type="ECO:0000313" key="2">
    <source>
        <dbReference type="EMBL" id="TKR62925.1"/>
    </source>
</evidence>
<dbReference type="AlphaFoldDB" id="A0A4V5ZYA3"/>
<protein>
    <recommendedName>
        <fullName evidence="4">G-protein coupled receptors family 1 profile domain-containing protein</fullName>
    </recommendedName>
</protein>
<dbReference type="Pfam" id="PF10318">
    <property type="entry name" value="7TM_GPCR_Srh"/>
    <property type="match status" value="1"/>
</dbReference>
<feature type="transmembrane region" description="Helical" evidence="1">
    <location>
        <begin position="12"/>
        <end position="33"/>
    </location>
</feature>
<feature type="transmembrane region" description="Helical" evidence="1">
    <location>
        <begin position="232"/>
        <end position="257"/>
    </location>
</feature>
<dbReference type="EMBL" id="AZBU02000010">
    <property type="protein sequence ID" value="TKR62925.1"/>
    <property type="molecule type" value="Genomic_DNA"/>
</dbReference>
<dbReference type="InterPro" id="IPR019422">
    <property type="entry name" value="7TM_GPCR_serpentine_rcpt_Srh"/>
</dbReference>
<feature type="transmembrane region" description="Helical" evidence="1">
    <location>
        <begin position="132"/>
        <end position="151"/>
    </location>
</feature>
<evidence type="ECO:0000313" key="3">
    <source>
        <dbReference type="Proteomes" id="UP000298663"/>
    </source>
</evidence>
<keyword evidence="3" id="KW-1185">Reference proteome</keyword>
<name>A0A4V5ZYA3_STECR</name>
<dbReference type="PANTHER" id="PTHR22941">
    <property type="entry name" value="SERPENTINE RECEPTOR"/>
    <property type="match status" value="1"/>
</dbReference>
<keyword evidence="1" id="KW-1133">Transmembrane helix</keyword>
<feature type="transmembrane region" description="Helical" evidence="1">
    <location>
        <begin position="269"/>
        <end position="292"/>
    </location>
</feature>
<dbReference type="PANTHER" id="PTHR22941:SF26">
    <property type="entry name" value="SERPENTINE RECEPTOR, CLASS H"/>
    <property type="match status" value="1"/>
</dbReference>
<comment type="caution">
    <text evidence="2">The sequence shown here is derived from an EMBL/GenBank/DDBJ whole genome shotgun (WGS) entry which is preliminary data.</text>
</comment>
<accession>A0A4V5ZYA3</accession>
<evidence type="ECO:0000256" key="1">
    <source>
        <dbReference type="SAM" id="Phobius"/>
    </source>
</evidence>
<reference evidence="2 3" key="1">
    <citation type="journal article" date="2015" name="Genome Biol.">
        <title>Comparative genomics of Steinernema reveals deeply conserved gene regulatory networks.</title>
        <authorList>
            <person name="Dillman A.R."/>
            <person name="Macchietto M."/>
            <person name="Porter C.F."/>
            <person name="Rogers A."/>
            <person name="Williams B."/>
            <person name="Antoshechkin I."/>
            <person name="Lee M.M."/>
            <person name="Goodwin Z."/>
            <person name="Lu X."/>
            <person name="Lewis E.E."/>
            <person name="Goodrich-Blair H."/>
            <person name="Stock S.P."/>
            <person name="Adams B.J."/>
            <person name="Sternberg P.W."/>
            <person name="Mortazavi A."/>
        </authorList>
    </citation>
    <scope>NUCLEOTIDE SEQUENCE [LARGE SCALE GENOMIC DNA]</scope>
    <source>
        <strain evidence="2 3">ALL</strain>
    </source>
</reference>
<dbReference type="InterPro" id="IPR053220">
    <property type="entry name" value="Nematode_rcpt-like_serp_H"/>
</dbReference>
<dbReference type="SUPFAM" id="SSF81321">
    <property type="entry name" value="Family A G protein-coupled receptor-like"/>
    <property type="match status" value="1"/>
</dbReference>
<dbReference type="Proteomes" id="UP000298663">
    <property type="component" value="Unassembled WGS sequence"/>
</dbReference>
<reference evidence="2 3" key="2">
    <citation type="journal article" date="2019" name="G3 (Bethesda)">
        <title>Hybrid Assembly of the Genome of the Entomopathogenic Nematode Steinernema carpocapsae Identifies the X-Chromosome.</title>
        <authorList>
            <person name="Serra L."/>
            <person name="Macchietto M."/>
            <person name="Macias-Munoz A."/>
            <person name="McGill C.J."/>
            <person name="Rodriguez I.M."/>
            <person name="Rodriguez B."/>
            <person name="Murad R."/>
            <person name="Mortazavi A."/>
        </authorList>
    </citation>
    <scope>NUCLEOTIDE SEQUENCE [LARGE SCALE GENOMIC DNA]</scope>
    <source>
        <strain evidence="2 3">ALL</strain>
    </source>
</reference>
<evidence type="ECO:0008006" key="4">
    <source>
        <dbReference type="Google" id="ProtNLM"/>
    </source>
</evidence>
<keyword evidence="1" id="KW-0472">Membrane</keyword>
<sequence length="326" mass="37239">MEDVTFERWLEIAIYATDATSIPLKIFSIYIIVAHTPKHMRQTLLFLLNETVWNLIANLLYCIGDMIPMMPTQCFRFDGLAIRFMDAEFGGHLFFKLVFLSVIQVGCSIALSFQFRYVVICHSARIKNIHRAWGYVYCFCFHLLFSVFSMYTTSQWEISISDYPDQSELSGKANLFCYNPEAKSKLVSVLGLCLACATFIAIAIYCIIKCFLKMYENKKNASNATLQKQNTLFWNFLILAVLPSVMGALPIFAGQVVVYFNHLANAKEIFGIATLILLNHGTVNTIIILYIFKDYRKAVKRIFVRSFSKSNVIFVTTASQGFCDRT</sequence>
<organism evidence="2 3">
    <name type="scientific">Steinernema carpocapsae</name>
    <name type="common">Entomopathogenic nematode</name>
    <dbReference type="NCBI Taxonomy" id="34508"/>
    <lineage>
        <taxon>Eukaryota</taxon>
        <taxon>Metazoa</taxon>
        <taxon>Ecdysozoa</taxon>
        <taxon>Nematoda</taxon>
        <taxon>Chromadorea</taxon>
        <taxon>Rhabditida</taxon>
        <taxon>Tylenchina</taxon>
        <taxon>Panagrolaimomorpha</taxon>
        <taxon>Strongyloidoidea</taxon>
        <taxon>Steinernematidae</taxon>
        <taxon>Steinernema</taxon>
    </lineage>
</organism>
<proteinExistence type="predicted"/>
<gene>
    <name evidence="2" type="ORF">L596_026824</name>
</gene>
<dbReference type="OrthoDB" id="10550718at2759"/>
<feature type="transmembrane region" description="Helical" evidence="1">
    <location>
        <begin position="89"/>
        <end position="111"/>
    </location>
</feature>
<dbReference type="Gene3D" id="1.20.1070.10">
    <property type="entry name" value="Rhodopsin 7-helix transmembrane proteins"/>
    <property type="match status" value="1"/>
</dbReference>
<keyword evidence="1" id="KW-0812">Transmembrane</keyword>
<feature type="transmembrane region" description="Helical" evidence="1">
    <location>
        <begin position="45"/>
        <end position="69"/>
    </location>
</feature>
<feature type="transmembrane region" description="Helical" evidence="1">
    <location>
        <begin position="189"/>
        <end position="212"/>
    </location>
</feature>